<comment type="caution">
    <text evidence="2">The sequence shown here is derived from an EMBL/GenBank/DDBJ whole genome shotgun (WGS) entry which is preliminary data.</text>
</comment>
<reference evidence="2" key="1">
    <citation type="submission" date="2018-05" db="EMBL/GenBank/DDBJ databases">
        <title>Draft genome of Mucuna pruriens seed.</title>
        <authorList>
            <person name="Nnadi N.E."/>
            <person name="Vos R."/>
            <person name="Hasami M.H."/>
            <person name="Devisetty U.K."/>
            <person name="Aguiy J.C."/>
        </authorList>
    </citation>
    <scope>NUCLEOTIDE SEQUENCE [LARGE SCALE GENOMIC DNA]</scope>
    <source>
        <strain evidence="2">JCA_2017</strain>
    </source>
</reference>
<dbReference type="OrthoDB" id="7473114at2759"/>
<evidence type="ECO:0000313" key="2">
    <source>
        <dbReference type="EMBL" id="RDX68057.1"/>
    </source>
</evidence>
<sequence>MLLTPYSFNPRCPNVYEENIFGCLCYASTIPSQMTKFSLRVTTTMFMGYPLGYKAYKFYGPLTKRFIILRYAIFHETILLFHNLPHQNNQSNPFQDIYKADGNMDRYKARLTAKGYTQQAGIDFIDTFSLVAKLTIM</sequence>
<dbReference type="Pfam" id="PF25597">
    <property type="entry name" value="SH3_retrovirus"/>
    <property type="match status" value="1"/>
</dbReference>
<feature type="non-terminal residue" evidence="2">
    <location>
        <position position="1"/>
    </location>
</feature>
<gene>
    <name evidence="2" type="ORF">CR513_52998</name>
</gene>
<dbReference type="InterPro" id="IPR057670">
    <property type="entry name" value="SH3_retrovirus"/>
</dbReference>
<proteinExistence type="predicted"/>
<evidence type="ECO:0000313" key="3">
    <source>
        <dbReference type="Proteomes" id="UP000257109"/>
    </source>
</evidence>
<dbReference type="Proteomes" id="UP000257109">
    <property type="component" value="Unassembled WGS sequence"/>
</dbReference>
<dbReference type="AlphaFoldDB" id="A0A371EPT0"/>
<name>A0A371EPT0_MUCPR</name>
<feature type="domain" description="Retroviral polymerase SH3-like" evidence="1">
    <location>
        <begin position="23"/>
        <end position="78"/>
    </location>
</feature>
<evidence type="ECO:0000259" key="1">
    <source>
        <dbReference type="Pfam" id="PF25597"/>
    </source>
</evidence>
<accession>A0A371EPT0</accession>
<organism evidence="2 3">
    <name type="scientific">Mucuna pruriens</name>
    <name type="common">Velvet bean</name>
    <name type="synonym">Dolichos pruriens</name>
    <dbReference type="NCBI Taxonomy" id="157652"/>
    <lineage>
        <taxon>Eukaryota</taxon>
        <taxon>Viridiplantae</taxon>
        <taxon>Streptophyta</taxon>
        <taxon>Embryophyta</taxon>
        <taxon>Tracheophyta</taxon>
        <taxon>Spermatophyta</taxon>
        <taxon>Magnoliopsida</taxon>
        <taxon>eudicotyledons</taxon>
        <taxon>Gunneridae</taxon>
        <taxon>Pentapetalae</taxon>
        <taxon>rosids</taxon>
        <taxon>fabids</taxon>
        <taxon>Fabales</taxon>
        <taxon>Fabaceae</taxon>
        <taxon>Papilionoideae</taxon>
        <taxon>50 kb inversion clade</taxon>
        <taxon>NPAAA clade</taxon>
        <taxon>indigoferoid/millettioid clade</taxon>
        <taxon>Phaseoleae</taxon>
        <taxon>Mucuna</taxon>
    </lineage>
</organism>
<keyword evidence="3" id="KW-1185">Reference proteome</keyword>
<protein>
    <recommendedName>
        <fullName evidence="1">Retroviral polymerase SH3-like domain-containing protein</fullName>
    </recommendedName>
</protein>
<dbReference type="EMBL" id="QJKJ01012707">
    <property type="protein sequence ID" value="RDX68057.1"/>
    <property type="molecule type" value="Genomic_DNA"/>
</dbReference>